<evidence type="ECO:0000256" key="1">
    <source>
        <dbReference type="SAM" id="MobiDB-lite"/>
    </source>
</evidence>
<evidence type="ECO:0000313" key="2">
    <source>
        <dbReference type="EMBL" id="QDV88917.1"/>
    </source>
</evidence>
<reference evidence="2 3" key="1">
    <citation type="submission" date="2019-02" db="EMBL/GenBank/DDBJ databases">
        <title>Deep-cultivation of Planctomycetes and their phenomic and genomic characterization uncovers novel biology.</title>
        <authorList>
            <person name="Wiegand S."/>
            <person name="Jogler M."/>
            <person name="Boedeker C."/>
            <person name="Pinto D."/>
            <person name="Vollmers J."/>
            <person name="Rivas-Marin E."/>
            <person name="Kohn T."/>
            <person name="Peeters S.H."/>
            <person name="Heuer A."/>
            <person name="Rast P."/>
            <person name="Oberbeckmann S."/>
            <person name="Bunk B."/>
            <person name="Jeske O."/>
            <person name="Meyerdierks A."/>
            <person name="Storesund J.E."/>
            <person name="Kallscheuer N."/>
            <person name="Luecker S."/>
            <person name="Lage O.M."/>
            <person name="Pohl T."/>
            <person name="Merkel B.J."/>
            <person name="Hornburger P."/>
            <person name="Mueller R.-W."/>
            <person name="Bruemmer F."/>
            <person name="Labrenz M."/>
            <person name="Spormann A.M."/>
            <person name="Op den Camp H."/>
            <person name="Overmann J."/>
            <person name="Amann R."/>
            <person name="Jetten M.S.M."/>
            <person name="Mascher T."/>
            <person name="Medema M.H."/>
            <person name="Devos D.P."/>
            <person name="Kaster A.-K."/>
            <person name="Ovreas L."/>
            <person name="Rohde M."/>
            <person name="Galperin M.Y."/>
            <person name="Jogler C."/>
        </authorList>
    </citation>
    <scope>NUCLEOTIDE SEQUENCE [LARGE SCALE GENOMIC DNA]</scope>
    <source>
        <strain evidence="2 3">TBK1r</strain>
    </source>
</reference>
<dbReference type="EMBL" id="CP036432">
    <property type="protein sequence ID" value="QDV88917.1"/>
    <property type="molecule type" value="Genomic_DNA"/>
</dbReference>
<accession>A0ABX5Y4N4</accession>
<keyword evidence="3" id="KW-1185">Reference proteome</keyword>
<feature type="region of interest" description="Disordered" evidence="1">
    <location>
        <begin position="1"/>
        <end position="25"/>
    </location>
</feature>
<sequence>MLSSSGTDPARLTPRDSSDNSTGARGLRAWIGRCGMRGHDATVVSCPVTSGLSSWTRGFNRLITHRVRVALRGHRVQIPSDSQQRGFDSLEGIVERRGSLSRLAE</sequence>
<evidence type="ECO:0000313" key="3">
    <source>
        <dbReference type="Proteomes" id="UP000318081"/>
    </source>
</evidence>
<name>A0ABX5Y4N4_9BACT</name>
<proteinExistence type="predicted"/>
<gene>
    <name evidence="2" type="ORF">TBK1r_79520</name>
</gene>
<protein>
    <submittedName>
        <fullName evidence="2">Uncharacterized protein</fullName>
    </submittedName>
</protein>
<dbReference type="Proteomes" id="UP000318081">
    <property type="component" value="Chromosome"/>
</dbReference>
<organism evidence="2 3">
    <name type="scientific">Stieleria magnilauensis</name>
    <dbReference type="NCBI Taxonomy" id="2527963"/>
    <lineage>
        <taxon>Bacteria</taxon>
        <taxon>Pseudomonadati</taxon>
        <taxon>Planctomycetota</taxon>
        <taxon>Planctomycetia</taxon>
        <taxon>Pirellulales</taxon>
        <taxon>Pirellulaceae</taxon>
        <taxon>Stieleria</taxon>
    </lineage>
</organism>